<dbReference type="InterPro" id="IPR011992">
    <property type="entry name" value="EF-hand-dom_pair"/>
</dbReference>
<feature type="signal peptide" evidence="1">
    <location>
        <begin position="1"/>
        <end position="16"/>
    </location>
</feature>
<keyword evidence="2" id="KW-1185">Reference proteome</keyword>
<dbReference type="AlphaFoldDB" id="A0A1S3J0K6"/>
<dbReference type="KEGG" id="lak:106169159"/>
<sequence length="166" mass="19140">MKLALIVLAACVGVLCRQGKSNTKQFPDRDIQLAAMAIGKWLCMDYDVDKNGVLDETQELIDSTDVNGDGNTTIDEFVRSWSERSEILHENWIRAIFGWVDTNQDGFLTMEDRFLEQHHDPITGVLLIKDCIMLCADHFLRYEKNLRKEIKEQEQKGVLQFSDFLL</sequence>
<keyword evidence="1" id="KW-0732">Signal</keyword>
<gene>
    <name evidence="3" type="primary">LOC106169159</name>
</gene>
<accession>A0A1S3J0K6</accession>
<evidence type="ECO:0000313" key="3">
    <source>
        <dbReference type="RefSeq" id="XP_013403977.1"/>
    </source>
</evidence>
<dbReference type="SUPFAM" id="SSF47473">
    <property type="entry name" value="EF-hand"/>
    <property type="match status" value="1"/>
</dbReference>
<evidence type="ECO:0000256" key="1">
    <source>
        <dbReference type="SAM" id="SignalP"/>
    </source>
</evidence>
<dbReference type="Proteomes" id="UP000085678">
    <property type="component" value="Unplaced"/>
</dbReference>
<feature type="chain" id="PRO_5010360082" evidence="1">
    <location>
        <begin position="17"/>
        <end position="166"/>
    </location>
</feature>
<dbReference type="Gene3D" id="1.10.238.10">
    <property type="entry name" value="EF-hand"/>
    <property type="match status" value="1"/>
</dbReference>
<reference evidence="3" key="2">
    <citation type="submission" date="2025-08" db="UniProtKB">
        <authorList>
            <consortium name="RefSeq"/>
        </authorList>
    </citation>
    <scope>IDENTIFICATION</scope>
</reference>
<proteinExistence type="predicted"/>
<dbReference type="GeneID" id="106169159"/>
<organism evidence="2 3">
    <name type="scientific">Lingula anatina</name>
    <name type="common">Brachiopod</name>
    <name type="synonym">Lingula unguis</name>
    <dbReference type="NCBI Taxonomy" id="7574"/>
    <lineage>
        <taxon>Eukaryota</taxon>
        <taxon>Metazoa</taxon>
        <taxon>Spiralia</taxon>
        <taxon>Lophotrochozoa</taxon>
        <taxon>Brachiopoda</taxon>
        <taxon>Linguliformea</taxon>
        <taxon>Lingulata</taxon>
        <taxon>Lingulida</taxon>
        <taxon>Linguloidea</taxon>
        <taxon>Lingulidae</taxon>
        <taxon>Lingula</taxon>
    </lineage>
</organism>
<dbReference type="InParanoid" id="A0A1S3J0K6"/>
<dbReference type="RefSeq" id="XP_013403977.1">
    <property type="nucleotide sequence ID" value="XM_013548523.1"/>
</dbReference>
<evidence type="ECO:0000313" key="2">
    <source>
        <dbReference type="Proteomes" id="UP000085678"/>
    </source>
</evidence>
<name>A0A1S3J0K6_LINAN</name>
<reference evidence="3" key="1">
    <citation type="journal article" date="2015" name="Nat. Commun.">
        <title>The Lingula genome provides insights into brachiopod evolution and the origin of phosphate biomineralization.</title>
        <authorList>
            <person name="Luo Y.J."/>
            <person name="Takeuchi T."/>
            <person name="Koyanagi R."/>
            <person name="Yamada L."/>
            <person name="Kanda M."/>
            <person name="Khalturina M."/>
            <person name="Fujie M."/>
            <person name="Yamasaki S.I."/>
            <person name="Endo K."/>
            <person name="Satoh N."/>
        </authorList>
    </citation>
    <scope>NUCLEOTIDE SEQUENCE</scope>
</reference>
<protein>
    <submittedName>
        <fullName evidence="3">Uncharacterized protein LOC106169159</fullName>
    </submittedName>
</protein>